<dbReference type="EMBL" id="RJUF01000031">
    <property type="protein sequence ID" value="MCP9763549.1"/>
    <property type="molecule type" value="Genomic_DNA"/>
</dbReference>
<gene>
    <name evidence="1" type="ORF">EGI31_11330</name>
</gene>
<protein>
    <submittedName>
        <fullName evidence="1">Uncharacterized protein</fullName>
    </submittedName>
</protein>
<dbReference type="Proteomes" id="UP001204144">
    <property type="component" value="Unassembled WGS sequence"/>
</dbReference>
<organism evidence="1 2">
    <name type="scientific">Lacihabitans soyangensis</name>
    <dbReference type="NCBI Taxonomy" id="869394"/>
    <lineage>
        <taxon>Bacteria</taxon>
        <taxon>Pseudomonadati</taxon>
        <taxon>Bacteroidota</taxon>
        <taxon>Cytophagia</taxon>
        <taxon>Cytophagales</taxon>
        <taxon>Leadbetterellaceae</taxon>
        <taxon>Lacihabitans</taxon>
    </lineage>
</organism>
<sequence length="301" mass="33706">MKKLLNSFILLFLLWGFGAYSFAQSFTAEVGTLFLSDKPTEQFGNLKILTGVIKKGDKIEIYAETGRKFTATITKIKGDSDDEVKLLKAGEYGFFDLTFTEDPGTGKDYLRAGYKAYSLGYKPNIASIKADAEAKVTASVNFKSTLDGKPFRGKVTYKGASYWRKGVKNLLEKPYLQLQFRAVDEPDDRNLTIQIFYPKESVAKYTAKDMEVNFSGTADGNTTNTEMYGFVNGKGNTDFSLEITKWQKISSKKAIISGKISGELKEVKLLGTPKLKHRFSDGIFENVEVEVFNEVYDLKVK</sequence>
<dbReference type="InterPro" id="IPR009000">
    <property type="entry name" value="Transl_B-barrel_sf"/>
</dbReference>
<keyword evidence="2" id="KW-1185">Reference proteome</keyword>
<dbReference type="RefSeq" id="WP_255037329.1">
    <property type="nucleotide sequence ID" value="NZ_RJUF01000031.1"/>
</dbReference>
<comment type="caution">
    <text evidence="1">The sequence shown here is derived from an EMBL/GenBank/DDBJ whole genome shotgun (WGS) entry which is preliminary data.</text>
</comment>
<evidence type="ECO:0000313" key="1">
    <source>
        <dbReference type="EMBL" id="MCP9763549.1"/>
    </source>
</evidence>
<reference evidence="1 2" key="1">
    <citation type="submission" date="2018-11" db="EMBL/GenBank/DDBJ databases">
        <title>Novel bacteria species description.</title>
        <authorList>
            <person name="Han J.-H."/>
        </authorList>
    </citation>
    <scope>NUCLEOTIDE SEQUENCE [LARGE SCALE GENOMIC DNA]</scope>
    <source>
        <strain evidence="1 2">KCTC23259</strain>
    </source>
</reference>
<name>A0AAE3H1X9_9BACT</name>
<accession>A0AAE3H1X9</accession>
<proteinExistence type="predicted"/>
<evidence type="ECO:0000313" key="2">
    <source>
        <dbReference type="Proteomes" id="UP001204144"/>
    </source>
</evidence>
<dbReference type="AlphaFoldDB" id="A0AAE3H1X9"/>
<dbReference type="SUPFAM" id="SSF50447">
    <property type="entry name" value="Translation proteins"/>
    <property type="match status" value="1"/>
</dbReference>